<sequence>MTFMDLEDPRYAYMFGFLQADGHLHAGTRQRGQLSVEISYRDIDILRTFQELCPYNSTIRERTRKTNFSENHRSAIWTVCALEARERLVELGLPYGKKSARITPPRVPFSQRDYLRGIIDADGAVGFTAQGLPFVALSTTSTAIATYLCRYTKLTLDIPRLTSRNARDGAYNIMYMRETGVALADHLYSPGGLALERKRAAAAEVAAWVRPAHMRPPRPRRSWTQMEDRILLDAPSIAEAAEQLGRSEQSCNLRRWRLRKKAQGQAD</sequence>
<dbReference type="Gene3D" id="3.10.28.10">
    <property type="entry name" value="Homing endonucleases"/>
    <property type="match status" value="1"/>
</dbReference>
<dbReference type="RefSeq" id="WP_190112084.1">
    <property type="nucleotide sequence ID" value="NZ_BMVB01000021.1"/>
</dbReference>
<name>A0A918TW73_STRCJ</name>
<evidence type="ECO:0000313" key="1">
    <source>
        <dbReference type="EMBL" id="GHC65917.1"/>
    </source>
</evidence>
<dbReference type="Proteomes" id="UP000646244">
    <property type="component" value="Unassembled WGS sequence"/>
</dbReference>
<evidence type="ECO:0008006" key="3">
    <source>
        <dbReference type="Google" id="ProtNLM"/>
    </source>
</evidence>
<comment type="caution">
    <text evidence="1">The sequence shown here is derived from an EMBL/GenBank/DDBJ whole genome shotgun (WGS) entry which is preliminary data.</text>
</comment>
<reference evidence="1" key="2">
    <citation type="submission" date="2020-09" db="EMBL/GenBank/DDBJ databases">
        <authorList>
            <person name="Sun Q."/>
            <person name="Ohkuma M."/>
        </authorList>
    </citation>
    <scope>NUCLEOTIDE SEQUENCE</scope>
    <source>
        <strain evidence="1">JCM 4633</strain>
    </source>
</reference>
<organism evidence="1 2">
    <name type="scientific">Streptomyces cinnamoneus</name>
    <name type="common">Streptoverticillium cinnamoneum</name>
    <dbReference type="NCBI Taxonomy" id="53446"/>
    <lineage>
        <taxon>Bacteria</taxon>
        <taxon>Bacillati</taxon>
        <taxon>Actinomycetota</taxon>
        <taxon>Actinomycetes</taxon>
        <taxon>Kitasatosporales</taxon>
        <taxon>Streptomycetaceae</taxon>
        <taxon>Streptomyces</taxon>
        <taxon>Streptomyces cinnamoneus group</taxon>
    </lineage>
</organism>
<protein>
    <recommendedName>
        <fullName evidence="3">Homing endonuclease LAGLIDADG domain-containing protein</fullName>
    </recommendedName>
</protein>
<dbReference type="EMBL" id="BMVB01000021">
    <property type="protein sequence ID" value="GHC65917.1"/>
    <property type="molecule type" value="Genomic_DNA"/>
</dbReference>
<accession>A0A918TW73</accession>
<dbReference type="InterPro" id="IPR027434">
    <property type="entry name" value="Homing_endonucl"/>
</dbReference>
<dbReference type="AlphaFoldDB" id="A0A918TW73"/>
<proteinExistence type="predicted"/>
<evidence type="ECO:0000313" key="2">
    <source>
        <dbReference type="Proteomes" id="UP000646244"/>
    </source>
</evidence>
<dbReference type="SUPFAM" id="SSF55608">
    <property type="entry name" value="Homing endonucleases"/>
    <property type="match status" value="1"/>
</dbReference>
<gene>
    <name evidence="1" type="ORF">GCM10010507_49410</name>
</gene>
<reference evidence="1" key="1">
    <citation type="journal article" date="2014" name="Int. J. Syst. Evol. Microbiol.">
        <title>Complete genome sequence of Corynebacterium casei LMG S-19264T (=DSM 44701T), isolated from a smear-ripened cheese.</title>
        <authorList>
            <consortium name="US DOE Joint Genome Institute (JGI-PGF)"/>
            <person name="Walter F."/>
            <person name="Albersmeier A."/>
            <person name="Kalinowski J."/>
            <person name="Ruckert C."/>
        </authorList>
    </citation>
    <scope>NUCLEOTIDE SEQUENCE</scope>
    <source>
        <strain evidence="1">JCM 4633</strain>
    </source>
</reference>